<proteinExistence type="inferred from homology"/>
<evidence type="ECO:0000256" key="4">
    <source>
        <dbReference type="ARBA" id="ARBA00023136"/>
    </source>
</evidence>
<comment type="subcellular location">
    <subcellularLocation>
        <location evidence="7">Cell membrane</location>
        <topology evidence="7">Single-pass membrane protein</topology>
    </subcellularLocation>
</comment>
<dbReference type="GO" id="GO:0009252">
    <property type="term" value="P:peptidoglycan biosynthetic process"/>
    <property type="evidence" value="ECO:0007669"/>
    <property type="project" value="UniProtKB-UniRule"/>
</dbReference>
<reference evidence="9 10" key="1">
    <citation type="submission" date="2018-12" db="EMBL/GenBank/DDBJ databases">
        <authorList>
            <consortium name="Pathogen Informatics"/>
        </authorList>
    </citation>
    <scope>NUCLEOTIDE SEQUENCE [LARGE SCALE GENOMIC DNA]</scope>
    <source>
        <strain evidence="9 10">NCTC11923</strain>
    </source>
</reference>
<keyword evidence="5 7" id="KW-0456">Lyase</keyword>
<keyword evidence="3 7" id="KW-1133">Transmembrane helix</keyword>
<keyword evidence="2 7" id="KW-0812">Transmembrane</keyword>
<dbReference type="EC" id="4.2.2.29" evidence="7"/>
<evidence type="ECO:0000256" key="1">
    <source>
        <dbReference type="ARBA" id="ARBA00022475"/>
    </source>
</evidence>
<gene>
    <name evidence="9" type="primary">yceG</name>
    <name evidence="7" type="synonym">mltG</name>
    <name evidence="9" type="ORF">NCTC11923_01977</name>
</gene>
<keyword evidence="6 7" id="KW-0961">Cell wall biogenesis/degradation</keyword>
<feature type="region of interest" description="Disordered" evidence="8">
    <location>
        <begin position="395"/>
        <end position="418"/>
    </location>
</feature>
<dbReference type="NCBIfam" id="TIGR00247">
    <property type="entry name" value="endolytic transglycosylase MltG"/>
    <property type="match status" value="1"/>
</dbReference>
<keyword evidence="4 7" id="KW-0472">Membrane</keyword>
<feature type="compositionally biased region" description="Basic residues" evidence="8">
    <location>
        <begin position="25"/>
        <end position="39"/>
    </location>
</feature>
<dbReference type="EMBL" id="LR134363">
    <property type="protein sequence ID" value="VEG75317.1"/>
    <property type="molecule type" value="Genomic_DNA"/>
</dbReference>
<evidence type="ECO:0000256" key="5">
    <source>
        <dbReference type="ARBA" id="ARBA00023239"/>
    </source>
</evidence>
<dbReference type="HAMAP" id="MF_02065">
    <property type="entry name" value="MltG"/>
    <property type="match status" value="1"/>
</dbReference>
<dbReference type="GO" id="GO:0008932">
    <property type="term" value="F:lytic endotransglycosylase activity"/>
    <property type="evidence" value="ECO:0007669"/>
    <property type="project" value="UniProtKB-UniRule"/>
</dbReference>
<dbReference type="PANTHER" id="PTHR30518:SF2">
    <property type="entry name" value="ENDOLYTIC MUREIN TRANSGLYCOSYLASE"/>
    <property type="match status" value="1"/>
</dbReference>
<dbReference type="RefSeq" id="WP_026427475.1">
    <property type="nucleotide sequence ID" value="NZ_LR134363.1"/>
</dbReference>
<comment type="catalytic activity">
    <reaction evidence="7">
        <text>a peptidoglycan chain = a peptidoglycan chain with N-acetyl-1,6-anhydromuramyl-[peptide] at the reducing end + a peptidoglycan chain with N-acetylglucosamine at the non-reducing end.</text>
        <dbReference type="EC" id="4.2.2.29"/>
    </reaction>
</comment>
<feature type="transmembrane region" description="Helical" evidence="7">
    <location>
        <begin position="46"/>
        <end position="64"/>
    </location>
</feature>
<keyword evidence="1 7" id="KW-1003">Cell membrane</keyword>
<name>A0A3S4UPJ4_9ACTO</name>
<comment type="similarity">
    <text evidence="7">Belongs to the transglycosylase MltG family.</text>
</comment>
<organism evidence="9 10">
    <name type="scientific">Actinomyces slackii</name>
    <dbReference type="NCBI Taxonomy" id="52774"/>
    <lineage>
        <taxon>Bacteria</taxon>
        <taxon>Bacillati</taxon>
        <taxon>Actinomycetota</taxon>
        <taxon>Actinomycetes</taxon>
        <taxon>Actinomycetales</taxon>
        <taxon>Actinomycetaceae</taxon>
        <taxon>Actinomyces</taxon>
    </lineage>
</organism>
<evidence type="ECO:0000256" key="2">
    <source>
        <dbReference type="ARBA" id="ARBA00022692"/>
    </source>
</evidence>
<sequence length="418" mass="44447">MSHDDFFAELGIQREDATSGEAKPKARKERRREKVERKRRKRRRHWLTTVVLVIVLAAVGVVGYKAVGIMRGVSGIGTSVEDYEGTGDKSIVVTVPEGATGRIIGEILKEKGVVASVEAFVEAYNANTKAGTIQAGTYSLKTRMSAANAVAALLDPRNKDGHALTVPEGFTKAQIKDRLMSVGGFSAEEVDAAYADTAAIGLPEAAGGNVEGWLAASTYDIPDGATATDVVAQMVAATVKTLTTLGVEPDNYQRVLIKASIVEREVASPEYYGQVARVIENRLIDTEGETRGLLQMDSTVQYGLGRVGGIPSKEEIADGSNAYNTYQHAGLPPTPIGSPGTEVIKAVLNPPQGEWLYFVTVNLETGETLFATTHEEQDANTTKLREYCEKNKKVCEGESGGATPGSESSAAPSAAPTP</sequence>
<dbReference type="GO" id="GO:0071555">
    <property type="term" value="P:cell wall organization"/>
    <property type="evidence" value="ECO:0007669"/>
    <property type="project" value="UniProtKB-KW"/>
</dbReference>
<dbReference type="KEGG" id="asla:NCTC11923_01977"/>
<evidence type="ECO:0000256" key="7">
    <source>
        <dbReference type="HAMAP-Rule" id="MF_02065"/>
    </source>
</evidence>
<feature type="compositionally biased region" description="Basic and acidic residues" evidence="8">
    <location>
        <begin position="1"/>
        <end position="17"/>
    </location>
</feature>
<evidence type="ECO:0000256" key="6">
    <source>
        <dbReference type="ARBA" id="ARBA00023316"/>
    </source>
</evidence>
<keyword evidence="10" id="KW-1185">Reference proteome</keyword>
<dbReference type="PANTHER" id="PTHR30518">
    <property type="entry name" value="ENDOLYTIC MUREIN TRANSGLYCOSYLASE"/>
    <property type="match status" value="1"/>
</dbReference>
<dbReference type="InterPro" id="IPR003770">
    <property type="entry name" value="MLTG-like"/>
</dbReference>
<dbReference type="AlphaFoldDB" id="A0A3S4UPJ4"/>
<protein>
    <recommendedName>
        <fullName evidence="7">Endolytic murein transglycosylase</fullName>
        <ecNumber evidence="7">4.2.2.29</ecNumber>
    </recommendedName>
    <alternativeName>
        <fullName evidence="7">Peptidoglycan lytic transglycosylase</fullName>
    </alternativeName>
    <alternativeName>
        <fullName evidence="7">Peptidoglycan polymerization terminase</fullName>
    </alternativeName>
</protein>
<evidence type="ECO:0000313" key="9">
    <source>
        <dbReference type="EMBL" id="VEG75317.1"/>
    </source>
</evidence>
<dbReference type="STRING" id="1278298.GCA_000428685_00411"/>
<dbReference type="Pfam" id="PF02618">
    <property type="entry name" value="YceG"/>
    <property type="match status" value="1"/>
</dbReference>
<dbReference type="Gene3D" id="3.30.1490.480">
    <property type="entry name" value="Endolytic murein transglycosylase"/>
    <property type="match status" value="1"/>
</dbReference>
<dbReference type="Proteomes" id="UP000276899">
    <property type="component" value="Chromosome"/>
</dbReference>
<dbReference type="GO" id="GO:0005886">
    <property type="term" value="C:plasma membrane"/>
    <property type="evidence" value="ECO:0007669"/>
    <property type="project" value="UniProtKB-SubCell"/>
</dbReference>
<dbReference type="CDD" id="cd08010">
    <property type="entry name" value="MltG_like"/>
    <property type="match status" value="1"/>
</dbReference>
<comment type="function">
    <text evidence="7">Functions as a peptidoglycan terminase that cleaves nascent peptidoglycan strands endolytically to terminate their elongation.</text>
</comment>
<evidence type="ECO:0000313" key="10">
    <source>
        <dbReference type="Proteomes" id="UP000276899"/>
    </source>
</evidence>
<evidence type="ECO:0000256" key="8">
    <source>
        <dbReference type="SAM" id="MobiDB-lite"/>
    </source>
</evidence>
<accession>A0A3S4UPJ4</accession>
<feature type="compositionally biased region" description="Low complexity" evidence="8">
    <location>
        <begin position="404"/>
        <end position="418"/>
    </location>
</feature>
<feature type="site" description="Important for catalytic activity" evidence="7">
    <location>
        <position position="265"/>
    </location>
</feature>
<feature type="region of interest" description="Disordered" evidence="8">
    <location>
        <begin position="1"/>
        <end position="39"/>
    </location>
</feature>
<evidence type="ECO:0000256" key="3">
    <source>
        <dbReference type="ARBA" id="ARBA00022989"/>
    </source>
</evidence>